<sequence>MTPIETIKNWIATYPGHNILSEFSVDYTDQIPANGGIFPDGLTEVSRTQDVTGDTLVQNQYNFGLYYVFEKSPGDDEGAEINADWIMDFQEWVQEQSVTGQCPEFGDRTTEIKAQNGSMYDANAEGLATYMVQLSVSFEKTYSKGVN</sequence>
<evidence type="ECO:0008006" key="3">
    <source>
        <dbReference type="Google" id="ProtNLM"/>
    </source>
</evidence>
<organism evidence="1 2">
    <name type="scientific">Butyricicoccus pullicaecorum</name>
    <dbReference type="NCBI Taxonomy" id="501571"/>
    <lineage>
        <taxon>Bacteria</taxon>
        <taxon>Bacillati</taxon>
        <taxon>Bacillota</taxon>
        <taxon>Clostridia</taxon>
        <taxon>Eubacteriales</taxon>
        <taxon>Butyricicoccaceae</taxon>
        <taxon>Butyricicoccus</taxon>
    </lineage>
</organism>
<accession>A0A1Y4LQX8</accession>
<dbReference type="EMBL" id="NFKL01000007">
    <property type="protein sequence ID" value="OUP59074.1"/>
    <property type="molecule type" value="Genomic_DNA"/>
</dbReference>
<gene>
    <name evidence="1" type="ORF">B5F15_06310</name>
</gene>
<name>A0A1Y4LQX8_9FIRM</name>
<comment type="caution">
    <text evidence="1">The sequence shown here is derived from an EMBL/GenBank/DDBJ whole genome shotgun (WGS) entry which is preliminary data.</text>
</comment>
<reference evidence="2" key="1">
    <citation type="submission" date="2017-04" db="EMBL/GenBank/DDBJ databases">
        <title>Function of individual gut microbiota members based on whole genome sequencing of pure cultures obtained from chicken caecum.</title>
        <authorList>
            <person name="Medvecky M."/>
            <person name="Cejkova D."/>
            <person name="Polansky O."/>
            <person name="Karasova D."/>
            <person name="Kubasova T."/>
            <person name="Cizek A."/>
            <person name="Rychlik I."/>
        </authorList>
    </citation>
    <scope>NUCLEOTIDE SEQUENCE [LARGE SCALE GENOMIC DNA]</scope>
    <source>
        <strain evidence="2">An179</strain>
    </source>
</reference>
<dbReference type="Proteomes" id="UP000195326">
    <property type="component" value="Unassembled WGS sequence"/>
</dbReference>
<evidence type="ECO:0000313" key="2">
    <source>
        <dbReference type="Proteomes" id="UP000195326"/>
    </source>
</evidence>
<protein>
    <recommendedName>
        <fullName evidence="3">Chloramphenicol resistance protein</fullName>
    </recommendedName>
</protein>
<dbReference type="RefSeq" id="WP_087414762.1">
    <property type="nucleotide sequence ID" value="NZ_NFKL01000007.1"/>
</dbReference>
<proteinExistence type="predicted"/>
<evidence type="ECO:0000313" key="1">
    <source>
        <dbReference type="EMBL" id="OUP59074.1"/>
    </source>
</evidence>
<dbReference type="AlphaFoldDB" id="A0A1Y4LQX8"/>